<gene>
    <name evidence="1" type="ORF">PENTCL1PPCAC_20931</name>
</gene>
<evidence type="ECO:0008006" key="3">
    <source>
        <dbReference type="Google" id="ProtNLM"/>
    </source>
</evidence>
<accession>A0AAV5TWV7</accession>
<evidence type="ECO:0000313" key="1">
    <source>
        <dbReference type="EMBL" id="GMS98756.1"/>
    </source>
</evidence>
<dbReference type="Proteomes" id="UP001432027">
    <property type="component" value="Unassembled WGS sequence"/>
</dbReference>
<keyword evidence="2" id="KW-1185">Reference proteome</keyword>
<feature type="non-terminal residue" evidence="1">
    <location>
        <position position="1"/>
    </location>
</feature>
<dbReference type="EMBL" id="BTSX01000005">
    <property type="protein sequence ID" value="GMS98756.1"/>
    <property type="molecule type" value="Genomic_DNA"/>
</dbReference>
<dbReference type="AlphaFoldDB" id="A0AAV5TWV7"/>
<comment type="caution">
    <text evidence="1">The sequence shown here is derived from an EMBL/GenBank/DDBJ whole genome shotgun (WGS) entry which is preliminary data.</text>
</comment>
<reference evidence="1" key="1">
    <citation type="submission" date="2023-10" db="EMBL/GenBank/DDBJ databases">
        <title>Genome assembly of Pristionchus species.</title>
        <authorList>
            <person name="Yoshida K."/>
            <person name="Sommer R.J."/>
        </authorList>
    </citation>
    <scope>NUCLEOTIDE SEQUENCE</scope>
    <source>
        <strain evidence="1">RS0144</strain>
    </source>
</reference>
<evidence type="ECO:0000313" key="2">
    <source>
        <dbReference type="Proteomes" id="UP001432027"/>
    </source>
</evidence>
<protein>
    <recommendedName>
        <fullName evidence="3">Kinesin motor domain-containing protein</fullName>
    </recommendedName>
</protein>
<sequence length="70" mass="8268">NRVVLVRLRPRTEKEAKLHPGWREANALKELTSIAMISYCELHDDEYINVSEELKKKISDMKTELQNEKK</sequence>
<organism evidence="1 2">
    <name type="scientific">Pristionchus entomophagus</name>
    <dbReference type="NCBI Taxonomy" id="358040"/>
    <lineage>
        <taxon>Eukaryota</taxon>
        <taxon>Metazoa</taxon>
        <taxon>Ecdysozoa</taxon>
        <taxon>Nematoda</taxon>
        <taxon>Chromadorea</taxon>
        <taxon>Rhabditida</taxon>
        <taxon>Rhabditina</taxon>
        <taxon>Diplogasteromorpha</taxon>
        <taxon>Diplogasteroidea</taxon>
        <taxon>Neodiplogasteridae</taxon>
        <taxon>Pristionchus</taxon>
    </lineage>
</organism>
<name>A0AAV5TWV7_9BILA</name>
<proteinExistence type="predicted"/>